<name>A0A1E5VJD0_9POAL</name>
<evidence type="ECO:0000259" key="1">
    <source>
        <dbReference type="Pfam" id="PF03101"/>
    </source>
</evidence>
<organism evidence="3 4">
    <name type="scientific">Dichanthelium oligosanthes</name>
    <dbReference type="NCBI Taxonomy" id="888268"/>
    <lineage>
        <taxon>Eukaryota</taxon>
        <taxon>Viridiplantae</taxon>
        <taxon>Streptophyta</taxon>
        <taxon>Embryophyta</taxon>
        <taxon>Tracheophyta</taxon>
        <taxon>Spermatophyta</taxon>
        <taxon>Magnoliopsida</taxon>
        <taxon>Liliopsida</taxon>
        <taxon>Poales</taxon>
        <taxon>Poaceae</taxon>
        <taxon>PACMAD clade</taxon>
        <taxon>Panicoideae</taxon>
        <taxon>Panicodae</taxon>
        <taxon>Paniceae</taxon>
        <taxon>Dichantheliinae</taxon>
        <taxon>Dichanthelium</taxon>
    </lineage>
</organism>
<evidence type="ECO:0000313" key="4">
    <source>
        <dbReference type="Proteomes" id="UP000095767"/>
    </source>
</evidence>
<dbReference type="InterPro" id="IPR018289">
    <property type="entry name" value="MULE_transposase_dom"/>
</dbReference>
<dbReference type="Proteomes" id="UP000095767">
    <property type="component" value="Unassembled WGS sequence"/>
</dbReference>
<evidence type="ECO:0000313" key="3">
    <source>
        <dbReference type="EMBL" id="OEL25228.1"/>
    </source>
</evidence>
<evidence type="ECO:0000259" key="2">
    <source>
        <dbReference type="Pfam" id="PF10551"/>
    </source>
</evidence>
<feature type="non-terminal residue" evidence="3">
    <location>
        <position position="1"/>
    </location>
</feature>
<dbReference type="EMBL" id="LWDX02037752">
    <property type="protein sequence ID" value="OEL25228.1"/>
    <property type="molecule type" value="Genomic_DNA"/>
</dbReference>
<dbReference type="PANTHER" id="PTHR47482">
    <property type="entry name" value="OS11G0632001 PROTEIN"/>
    <property type="match status" value="1"/>
</dbReference>
<dbReference type="AlphaFoldDB" id="A0A1E5VJD0"/>
<gene>
    <name evidence="3" type="ORF">BAE44_0013755</name>
</gene>
<protein>
    <submittedName>
        <fullName evidence="3">Protein FAR-RED IMPAIRED RESPONSE 1</fullName>
    </submittedName>
</protein>
<dbReference type="PANTHER" id="PTHR47482:SF5">
    <property type="entry name" value="FAR1 DOMAIN-CONTAINING PROTEIN"/>
    <property type="match status" value="1"/>
</dbReference>
<dbReference type="InterPro" id="IPR004330">
    <property type="entry name" value="FAR1_DNA_bnd_dom"/>
</dbReference>
<sequence length="311" mass="35331">LEEALRHYGDRGAGPVVVPRAGLEFDSCEEAFDYYNLYSWEMGFGIRYSSSQSYKKHGETYRNMVLLVCVCAGTPDAASKNSIKQGCPAFMRLLRTDDDGWYIKEFVADHNHKMSEACGEKKCWKSHRQIDPHTKELIKNLRANNVSLTKVQCILSSFFGNNNVSAVTKRALRSLTVQINREKAEDDVQKTIENDVRINREEAGFANVVDLDDDGKIKTMMWTNGKSRHDYLCFGDAITFDTTYKTNKYNTPFGLFVGVNKHFQSVIVAGVVMLDESIKSFEWVFTQFVALMGGKVPKMILTGMRACFQRK</sequence>
<dbReference type="OrthoDB" id="682959at2759"/>
<keyword evidence="4" id="KW-1185">Reference proteome</keyword>
<proteinExistence type="predicted"/>
<feature type="domain" description="MULE transposase" evidence="2">
    <location>
        <begin position="238"/>
        <end position="302"/>
    </location>
</feature>
<feature type="domain" description="FAR1" evidence="1">
    <location>
        <begin position="33"/>
        <end position="114"/>
    </location>
</feature>
<dbReference type="Pfam" id="PF03101">
    <property type="entry name" value="FAR1"/>
    <property type="match status" value="1"/>
</dbReference>
<dbReference type="Pfam" id="PF10551">
    <property type="entry name" value="MULE"/>
    <property type="match status" value="1"/>
</dbReference>
<comment type="caution">
    <text evidence="3">The sequence shown here is derived from an EMBL/GenBank/DDBJ whole genome shotgun (WGS) entry which is preliminary data.</text>
</comment>
<accession>A0A1E5VJD0</accession>
<dbReference type="STRING" id="888268.A0A1E5VJD0"/>
<reference evidence="3 4" key="1">
    <citation type="submission" date="2016-09" db="EMBL/GenBank/DDBJ databases">
        <title>The draft genome of Dichanthelium oligosanthes: A C3 panicoid grass species.</title>
        <authorList>
            <person name="Studer A.J."/>
            <person name="Schnable J.C."/>
            <person name="Brutnell T.P."/>
        </authorList>
    </citation>
    <scope>NUCLEOTIDE SEQUENCE [LARGE SCALE GENOMIC DNA]</scope>
    <source>
        <strain evidence="4">cv. Kellogg 1175</strain>
        <tissue evidence="3">Leaf</tissue>
    </source>
</reference>